<organism evidence="6 7">
    <name type="scientific">Telmatospirillum siberiense</name>
    <dbReference type="NCBI Taxonomy" id="382514"/>
    <lineage>
        <taxon>Bacteria</taxon>
        <taxon>Pseudomonadati</taxon>
        <taxon>Pseudomonadota</taxon>
        <taxon>Alphaproteobacteria</taxon>
        <taxon>Rhodospirillales</taxon>
        <taxon>Rhodospirillaceae</taxon>
        <taxon>Telmatospirillum</taxon>
    </lineage>
</organism>
<comment type="similarity">
    <text evidence="1">Belongs to the bacterial solute-binding protein 3 family.</text>
</comment>
<dbReference type="InterPro" id="IPR001638">
    <property type="entry name" value="Solute-binding_3/MltF_N"/>
</dbReference>
<evidence type="ECO:0000256" key="1">
    <source>
        <dbReference type="ARBA" id="ARBA00010333"/>
    </source>
</evidence>
<evidence type="ECO:0000259" key="5">
    <source>
        <dbReference type="SMART" id="SM00062"/>
    </source>
</evidence>
<dbReference type="CDD" id="cd13692">
    <property type="entry name" value="PBP2_BztA"/>
    <property type="match status" value="1"/>
</dbReference>
<keyword evidence="3 4" id="KW-0732">Signal</keyword>
<evidence type="ECO:0000256" key="3">
    <source>
        <dbReference type="ARBA" id="ARBA00022729"/>
    </source>
</evidence>
<evidence type="ECO:0000313" key="6">
    <source>
        <dbReference type="EMBL" id="PKU23076.1"/>
    </source>
</evidence>
<keyword evidence="2" id="KW-0813">Transport</keyword>
<dbReference type="PANTHER" id="PTHR30085:SF7">
    <property type="entry name" value="AMINO-ACID ABC TRANSPORTER-BINDING PROTEIN YHDW-RELATED"/>
    <property type="match status" value="1"/>
</dbReference>
<evidence type="ECO:0000256" key="4">
    <source>
        <dbReference type="SAM" id="SignalP"/>
    </source>
</evidence>
<dbReference type="SUPFAM" id="SSF53850">
    <property type="entry name" value="Periplasmic binding protein-like II"/>
    <property type="match status" value="1"/>
</dbReference>
<dbReference type="GO" id="GO:0006865">
    <property type="term" value="P:amino acid transport"/>
    <property type="evidence" value="ECO:0007669"/>
    <property type="project" value="TreeGrafter"/>
</dbReference>
<dbReference type="Gene3D" id="3.40.190.10">
    <property type="entry name" value="Periplasmic binding protein-like II"/>
    <property type="match status" value="2"/>
</dbReference>
<comment type="caution">
    <text evidence="6">The sequence shown here is derived from an EMBL/GenBank/DDBJ whole genome shotgun (WGS) entry which is preliminary data.</text>
</comment>
<feature type="domain" description="Solute-binding protein family 3/N-terminal" evidence="5">
    <location>
        <begin position="36"/>
        <end position="281"/>
    </location>
</feature>
<dbReference type="InterPro" id="IPR051455">
    <property type="entry name" value="Bact_solute-bind_prot3"/>
</dbReference>
<protein>
    <submittedName>
        <fullName evidence="6">Amino acid ABC transporter substrate-binding protein</fullName>
    </submittedName>
</protein>
<dbReference type="Proteomes" id="UP000233293">
    <property type="component" value="Unassembled WGS sequence"/>
</dbReference>
<keyword evidence="7" id="KW-1185">Reference proteome</keyword>
<proteinExistence type="inferred from homology"/>
<name>A0A2N3PRP7_9PROT</name>
<evidence type="ECO:0000313" key="7">
    <source>
        <dbReference type="Proteomes" id="UP000233293"/>
    </source>
</evidence>
<feature type="chain" id="PRO_5014988592" evidence="4">
    <location>
        <begin position="25"/>
        <end position="341"/>
    </location>
</feature>
<reference evidence="7" key="1">
    <citation type="submission" date="2017-12" db="EMBL/GenBank/DDBJ databases">
        <title>Draft genome sequence of Telmatospirillum siberiense 26-4b1T, an acidotolerant peatland alphaproteobacterium potentially involved in sulfur cycling.</title>
        <authorList>
            <person name="Hausmann B."/>
            <person name="Pjevac P."/>
            <person name="Schreck K."/>
            <person name="Herbold C.W."/>
            <person name="Daims H."/>
            <person name="Wagner M."/>
            <person name="Pester M."/>
            <person name="Loy A."/>
        </authorList>
    </citation>
    <scope>NUCLEOTIDE SEQUENCE [LARGE SCALE GENOMIC DNA]</scope>
    <source>
        <strain evidence="7">26-4b1</strain>
    </source>
</reference>
<sequence>MHLRRVSAALGLFIALGFPVMAHAGQTIDKIRTRGELVCGVSQGSAGLSLPDSNGRWSGLDVDYCKAVAAAVLGDGEKVRFVPLSSAQRFAVLQNGEIDILSRNTTWTSTRDASLGLAFVGTIFYDGQAFLVPKKLGVTRARQLDGATVCVQPGTVNEQNLVDYFTANNLKFKSVVIESLPELEAAFYAGRCDVYLSDASTLSASRAARAPKIDDFLILPERITKSPLSPVVRADDPQWFAITRWTLNLLIEAEELGVTSRNVEQQKASKDPAVQRLLGVAPGIGKAFGLDETWGARVIAAVGNYGEIFDRNLGPGTKLGLDRGLNALWSKGGLLYAPPFQ</sequence>
<dbReference type="Pfam" id="PF00497">
    <property type="entry name" value="SBP_bac_3"/>
    <property type="match status" value="1"/>
</dbReference>
<feature type="signal peptide" evidence="4">
    <location>
        <begin position="1"/>
        <end position="24"/>
    </location>
</feature>
<accession>A0A2N3PRP7</accession>
<gene>
    <name evidence="6" type="ORF">CWS72_18340</name>
</gene>
<dbReference type="EMBL" id="PIUM01000024">
    <property type="protein sequence ID" value="PKU23076.1"/>
    <property type="molecule type" value="Genomic_DNA"/>
</dbReference>
<dbReference type="PANTHER" id="PTHR30085">
    <property type="entry name" value="AMINO ACID ABC TRANSPORTER PERMEASE"/>
    <property type="match status" value="1"/>
</dbReference>
<dbReference type="AlphaFoldDB" id="A0A2N3PRP7"/>
<evidence type="ECO:0000256" key="2">
    <source>
        <dbReference type="ARBA" id="ARBA00022448"/>
    </source>
</evidence>
<dbReference type="OrthoDB" id="9777941at2"/>
<dbReference type="SMART" id="SM00062">
    <property type="entry name" value="PBPb"/>
    <property type="match status" value="1"/>
</dbReference>